<dbReference type="PANTHER" id="PTHR46644:SF2">
    <property type="entry name" value="DNA REPAIR PROTEIN XRCC2"/>
    <property type="match status" value="1"/>
</dbReference>
<comment type="caution">
    <text evidence="1">The sequence shown here is derived from an EMBL/GenBank/DDBJ whole genome shotgun (WGS) entry which is preliminary data.</text>
</comment>
<protein>
    <recommendedName>
        <fullName evidence="3">DNA repair protein XRCC2</fullName>
    </recommendedName>
</protein>
<dbReference type="GO" id="GO:0000400">
    <property type="term" value="F:four-way junction DNA binding"/>
    <property type="evidence" value="ECO:0007669"/>
    <property type="project" value="TreeGrafter"/>
</dbReference>
<name>A0A9P9YDM9_9MUSC</name>
<gene>
    <name evidence="1" type="ORF">M5D96_012627</name>
</gene>
<reference evidence="1" key="1">
    <citation type="journal article" date="2023" name="Genome Biol. Evol.">
        <title>Long-read-based Genome Assembly of Drosophila gunungcola Reveals Fewer Chemosensory Genes in Flower-breeding Species.</title>
        <authorList>
            <person name="Negi A."/>
            <person name="Liao B.Y."/>
            <person name="Yeh S.D."/>
        </authorList>
    </citation>
    <scope>NUCLEOTIDE SEQUENCE</scope>
    <source>
        <strain evidence="1">Sukarami</strain>
    </source>
</reference>
<dbReference type="GO" id="GO:0005657">
    <property type="term" value="C:replication fork"/>
    <property type="evidence" value="ECO:0007669"/>
    <property type="project" value="InterPro"/>
</dbReference>
<dbReference type="AlphaFoldDB" id="A0A9P9YDM9"/>
<dbReference type="GO" id="GO:0000724">
    <property type="term" value="P:double-strand break repair via homologous recombination"/>
    <property type="evidence" value="ECO:0007669"/>
    <property type="project" value="InterPro"/>
</dbReference>
<accession>A0A9P9YDM9</accession>
<dbReference type="OrthoDB" id="420422at2759"/>
<dbReference type="SUPFAM" id="SSF52540">
    <property type="entry name" value="P-loop containing nucleoside triphosphate hydrolases"/>
    <property type="match status" value="1"/>
</dbReference>
<dbReference type="GO" id="GO:0005813">
    <property type="term" value="C:centrosome"/>
    <property type="evidence" value="ECO:0007669"/>
    <property type="project" value="TreeGrafter"/>
</dbReference>
<dbReference type="InterPro" id="IPR027417">
    <property type="entry name" value="P-loop_NTPase"/>
</dbReference>
<dbReference type="Proteomes" id="UP001059596">
    <property type="component" value="Unassembled WGS sequence"/>
</dbReference>
<evidence type="ECO:0000313" key="1">
    <source>
        <dbReference type="EMBL" id="KAI8034574.1"/>
    </source>
</evidence>
<keyword evidence="2" id="KW-1185">Reference proteome</keyword>
<dbReference type="EMBL" id="JAMKOV010000067">
    <property type="protein sequence ID" value="KAI8034574.1"/>
    <property type="molecule type" value="Genomic_DNA"/>
</dbReference>
<dbReference type="GO" id="GO:0033063">
    <property type="term" value="C:Rad51B-Rad51C-Rad51D-XRCC2 complex"/>
    <property type="evidence" value="ECO:0007669"/>
    <property type="project" value="InterPro"/>
</dbReference>
<dbReference type="InterPro" id="IPR030547">
    <property type="entry name" value="XRCC2"/>
</dbReference>
<evidence type="ECO:0000313" key="2">
    <source>
        <dbReference type="Proteomes" id="UP001059596"/>
    </source>
</evidence>
<evidence type="ECO:0008006" key="3">
    <source>
        <dbReference type="Google" id="ProtNLM"/>
    </source>
</evidence>
<sequence>MVTRQLHSAVFGACGLEDESLVEISGPADSGKSLVLQQMVAHCLAPYEFGGRQWSVLLINLSHKISRESLTRSMTTELRSYSGGGAAEESPPEEQLAEIARECVRRVRFLNCFSTEDLKTALIDARYAIINDPAVQLIALDTLSEFYWLDWPRRTKNLSRFRHYRMWQTRLEKTCKEAVVCGMYTVDSDFLDNRHGEHLPEVHPNYHVRMQKIRGRNTLNGRPLAFNNGVYLDS</sequence>
<dbReference type="GO" id="GO:0042148">
    <property type="term" value="P:DNA strand invasion"/>
    <property type="evidence" value="ECO:0007669"/>
    <property type="project" value="TreeGrafter"/>
</dbReference>
<proteinExistence type="predicted"/>
<dbReference type="PANTHER" id="PTHR46644">
    <property type="entry name" value="DNA REPAIR PROTEIN XRCC2"/>
    <property type="match status" value="1"/>
</dbReference>
<dbReference type="Gene3D" id="3.40.50.300">
    <property type="entry name" value="P-loop containing nucleotide triphosphate hydrolases"/>
    <property type="match status" value="1"/>
</dbReference>
<organism evidence="1 2">
    <name type="scientific">Drosophila gunungcola</name>
    <name type="common">fruit fly</name>
    <dbReference type="NCBI Taxonomy" id="103775"/>
    <lineage>
        <taxon>Eukaryota</taxon>
        <taxon>Metazoa</taxon>
        <taxon>Ecdysozoa</taxon>
        <taxon>Arthropoda</taxon>
        <taxon>Hexapoda</taxon>
        <taxon>Insecta</taxon>
        <taxon>Pterygota</taxon>
        <taxon>Neoptera</taxon>
        <taxon>Endopterygota</taxon>
        <taxon>Diptera</taxon>
        <taxon>Brachycera</taxon>
        <taxon>Muscomorpha</taxon>
        <taxon>Ephydroidea</taxon>
        <taxon>Drosophilidae</taxon>
        <taxon>Drosophila</taxon>
        <taxon>Sophophora</taxon>
    </lineage>
</organism>